<dbReference type="AlphaFoldDB" id="A0A2A9NB65"/>
<feature type="non-terminal residue" evidence="2">
    <location>
        <position position="1"/>
    </location>
</feature>
<keyword evidence="3" id="KW-1185">Reference proteome</keyword>
<dbReference type="EMBL" id="KZ302618">
    <property type="protein sequence ID" value="PFH45016.1"/>
    <property type="molecule type" value="Genomic_DNA"/>
</dbReference>
<gene>
    <name evidence="2" type="ORF">AMATHDRAFT_163775</name>
</gene>
<reference evidence="2 3" key="1">
    <citation type="submission" date="2014-02" db="EMBL/GenBank/DDBJ databases">
        <title>Transposable element dynamics among asymbiotic and ectomycorrhizal Amanita fungi.</title>
        <authorList>
            <consortium name="DOE Joint Genome Institute"/>
            <person name="Hess J."/>
            <person name="Skrede I."/>
            <person name="Wolfe B."/>
            <person name="LaButti K."/>
            <person name="Ohm R.A."/>
            <person name="Grigoriev I.V."/>
            <person name="Pringle A."/>
        </authorList>
    </citation>
    <scope>NUCLEOTIDE SEQUENCE [LARGE SCALE GENOMIC DNA]</scope>
    <source>
        <strain evidence="2 3">SKay4041</strain>
    </source>
</reference>
<evidence type="ECO:0000313" key="3">
    <source>
        <dbReference type="Proteomes" id="UP000242287"/>
    </source>
</evidence>
<feature type="compositionally biased region" description="Basic and acidic residues" evidence="1">
    <location>
        <begin position="25"/>
        <end position="34"/>
    </location>
</feature>
<evidence type="ECO:0000313" key="2">
    <source>
        <dbReference type="EMBL" id="PFH45016.1"/>
    </source>
</evidence>
<protein>
    <submittedName>
        <fullName evidence="2">Uncharacterized protein</fullName>
    </submittedName>
</protein>
<evidence type="ECO:0000256" key="1">
    <source>
        <dbReference type="SAM" id="MobiDB-lite"/>
    </source>
</evidence>
<organism evidence="2 3">
    <name type="scientific">Amanita thiersii Skay4041</name>
    <dbReference type="NCBI Taxonomy" id="703135"/>
    <lineage>
        <taxon>Eukaryota</taxon>
        <taxon>Fungi</taxon>
        <taxon>Dikarya</taxon>
        <taxon>Basidiomycota</taxon>
        <taxon>Agaricomycotina</taxon>
        <taxon>Agaricomycetes</taxon>
        <taxon>Agaricomycetidae</taxon>
        <taxon>Agaricales</taxon>
        <taxon>Pluteineae</taxon>
        <taxon>Amanitaceae</taxon>
        <taxon>Amanita</taxon>
    </lineage>
</organism>
<feature type="region of interest" description="Disordered" evidence="1">
    <location>
        <begin position="25"/>
        <end position="49"/>
    </location>
</feature>
<proteinExistence type="predicted"/>
<accession>A0A2A9NB65</accession>
<dbReference type="Proteomes" id="UP000242287">
    <property type="component" value="Unassembled WGS sequence"/>
</dbReference>
<sequence>NSWIDSRPTIAKAFAKDVFINQERRLGDRKRSDTPGEGVNALTVPLSGP</sequence>
<dbReference type="OrthoDB" id="1733326at2759"/>
<name>A0A2A9NB65_9AGAR</name>